<dbReference type="Proteomes" id="UP001238467">
    <property type="component" value="Unassembled WGS sequence"/>
</dbReference>
<feature type="domain" description="Carrier" evidence="4">
    <location>
        <begin position="975"/>
        <end position="1054"/>
    </location>
</feature>
<evidence type="ECO:0000313" key="5">
    <source>
        <dbReference type="EMBL" id="MDQ0346696.1"/>
    </source>
</evidence>
<feature type="domain" description="Carrier" evidence="4">
    <location>
        <begin position="1951"/>
        <end position="2025"/>
    </location>
</feature>
<evidence type="ECO:0000313" key="6">
    <source>
        <dbReference type="Proteomes" id="UP001238467"/>
    </source>
</evidence>
<dbReference type="InterPro" id="IPR001031">
    <property type="entry name" value="Thioesterase"/>
</dbReference>
<dbReference type="Pfam" id="PF00668">
    <property type="entry name" value="Condensation"/>
    <property type="match status" value="2"/>
</dbReference>
<evidence type="ECO:0000256" key="1">
    <source>
        <dbReference type="ARBA" id="ARBA00001957"/>
    </source>
</evidence>
<dbReference type="Gene3D" id="2.30.38.10">
    <property type="entry name" value="Luciferase, Domain 3"/>
    <property type="match status" value="1"/>
</dbReference>
<sequence length="2320" mass="244322">MASGYIAGLSFGQRQIRLAELLRPGRTLFAMPILVRLSGRVDEAALRGALAALVRRHDSLRAAFPLVDGALVQAVADEIALPLTVEATELPFASPAFAARMAARAQALVDEPFDLSAGPLARFLLLRAGDDGAALVAVFHHIICDGASLDLFLDELKAGYDEALGAGGAPHPALPLQFPDVADWEQECFGAGGPVLEAAMATWRAALQGAPARLDLPYDRRPGSLHAAPSAQAELEVPGDVAARLTALARQEGTSEFSLYLALMFAVLRRWSGLDDLVVTIPAARRDRPELAEVIGLLVDTLPIRAVLTDDTRFPALVAQLRDALRGAMAHRELPFERIVEASGVERRGEAAPFLQVLFGTAEPASAPLTACDGTMFERLPEQLEQEAKADLSVVYANGEDGLRLWCRYDASLFEAQTIEAVLNGFGCLAQALAAQPDQAVLEVPLLAPADGAVLVARFNATSLAYEREASAIDLFFREAERHPHAPAIEENGVALSYGALAARVRRLATVLAAHGLGQGDVAILALPVSAALIEAQLAVLTLGAAHAPVDPTFPAEQRDQRAHIAGARHAVVLDPAQATSGCATLDWTQLRAEADTAAPHPGCVVSAQSPAYVMFTSGSTGVPKGVCVPHRAIVRLARSRRLAAPGLRAAVYSNPAFDASTLEIWLPLLNGGTLLPVDRTVVMDPRALRLFLAEARVSLLWVTAGLFQQIAALDPAAFAGPRVVVTGGDVVNPVAARAVLAAGRDQGLVLLNGYGPTENTTFSTLFDIAGLAEDELSIPIGTPISNSTAYVLDPTGRPLPPGLVGEIWLGGDGLALFYAGDAALTAERFRPDPFAGAPEARMYRTGDLGRWRADGNIVFLGRADKQVKVRGFRIELGEIEAMLALHPAVGGAAVLAPRRPSGERDLLAYVAPKPGLTLTQGELRAHLEARLPRQMLPHAFMVLDRLPLNANGKIDARALPPMELVDTPAEPPLEPRTPEERILARIWGDLLGSGAGSRPLVGIQDNFFHVGGDSILTIRLVARAFEAGLDIELKDVFDQPTIEGLAAIALRRKRAVQAQGHGARHGAELIAAACDPRNPCRFVSVTVAATVSAVDLGYAIQRLAERHDALRLIRVEDASGRSLAVSDFLPTVPVRFVDVAAGALDDLDSWIADHDARLARGIDLAAGVTIAATLVKQEAPSGAGSTVVLALHEAVADDRALLLLATELEAALAAGPDSARQPAPSLSFSQWLAWLASHATSPHVREAAIACEAAQAEAPPDGFAATAATFAAAQRLLDAGTSRVLLEDLPGRLGVSLLDAVLVALGEALGGTPAIELVDGRRTLPDGAPEAAGLVANLDTLLPLQACAPGNGACRALDLRLREAKSARQRAEPLGLAFSAVRSAFRLAPPTIGLALLPAPAQDPAIRLHPHAPNVPASVRASLTVRVTGGRLALCWSQAAPAPAAQARLEAIAQALGAIAQWAPQQAGPLLTPGDFPLAGLDAATLDEVAGSAGDIEDIYPLSPMQEAMLLHSLSRQGSAVNFEQSCMRFTGTLDTAALRKAWTLVFERHPVLRTVFRWRGLERPLQLVGRNARPPVELETWPGFSAERLDQRLAQDRAEGFDLEAGPLARLILIRVSASEAYLIASFHHMLADGWCLAQLEREARAAYEAFRRGISPALPPPARFRDFIAWTTTIERAGLRAAFVPLLAGAPAQPALLAAGTGAAAYVTVRRQLSVAQSKALSDLSRRRGLTIAALAHLAWGLWTGARRGVDDTVFCTTVSGRPPQVPGVEQMVGLFINNLPVRLRFAPGSAVLALAQEMQRQIAALQSQAQLSLMEVAEAAGLGDRASCLFDTLLVVENMPAGSDAWTGAGGLRVESVHNALKSAYSLTGVVVPGERVGLSLVLPDTDGTAEALGEAMITEFAALFAALPGAIEQTVAMVPLPVAAPVARAVERSAPAAAEVLAPASVHANATEAAALDVLSAILGRQLGLTEDVLDAGLTSLGLATVAARLSERLRRPVPVTALIEHRSAAALARALARAGTSEPVWDAVVPLTGGNGEPFVCVHPIAGDVSAFLDLARAFPPQTAFWAVQAPGLEPGQQPPASVAALAEANLAALARRGVPAPRLLGGYSFGGIVAYEMACQLSARGTPPERLVIIDTPAPLGSHSVLPPDPERAQAHWLLRMADVRARHHGTPLDLGMDELLPLDEEARFALAWARMRDAGLIAAESDVAWLGRAYRASRALYEAFLAYAPAVGAPRDLPLCLVRAASLHQGDLSEADRAILATPDMGWSRLNDRLLGVETVAGDHVSMLSDEGAVQTAAAIAAFLDLPCPARR</sequence>
<dbReference type="CDD" id="cd19531">
    <property type="entry name" value="LCL_NRPS-like"/>
    <property type="match status" value="1"/>
</dbReference>
<gene>
    <name evidence="5" type="ORF">J2S76_001113</name>
</gene>
<dbReference type="EMBL" id="JAUSUH010000002">
    <property type="protein sequence ID" value="MDQ0346696.1"/>
    <property type="molecule type" value="Genomic_DNA"/>
</dbReference>
<dbReference type="PANTHER" id="PTHR45527">
    <property type="entry name" value="NONRIBOSOMAL PEPTIDE SYNTHETASE"/>
    <property type="match status" value="1"/>
</dbReference>
<reference evidence="5 6" key="1">
    <citation type="submission" date="2023-07" db="EMBL/GenBank/DDBJ databases">
        <title>Genomic Encyclopedia of Type Strains, Phase IV (KMG-IV): sequencing the most valuable type-strain genomes for metagenomic binning, comparative biology and taxonomic classification.</title>
        <authorList>
            <person name="Goeker M."/>
        </authorList>
    </citation>
    <scope>NUCLEOTIDE SEQUENCE [LARGE SCALE GENOMIC DNA]</scope>
    <source>
        <strain evidence="5 6">DSM 1277</strain>
    </source>
</reference>
<accession>A0ABU0DE52</accession>
<comment type="cofactor">
    <cofactor evidence="1">
        <name>pantetheine 4'-phosphate</name>
        <dbReference type="ChEBI" id="CHEBI:47942"/>
    </cofactor>
</comment>
<dbReference type="PROSITE" id="PS00012">
    <property type="entry name" value="PHOSPHOPANTETHEINE"/>
    <property type="match status" value="1"/>
</dbReference>
<dbReference type="InterPro" id="IPR036736">
    <property type="entry name" value="ACP-like_sf"/>
</dbReference>
<proteinExistence type="predicted"/>
<dbReference type="Pfam" id="PF00550">
    <property type="entry name" value="PP-binding"/>
    <property type="match status" value="2"/>
</dbReference>
<dbReference type="Gene3D" id="1.10.1200.10">
    <property type="entry name" value="ACP-like"/>
    <property type="match status" value="2"/>
</dbReference>
<keyword evidence="3" id="KW-0597">Phosphoprotein</keyword>
<dbReference type="InterPro" id="IPR029058">
    <property type="entry name" value="AB_hydrolase_fold"/>
</dbReference>
<dbReference type="InterPro" id="IPR020845">
    <property type="entry name" value="AMP-binding_CS"/>
</dbReference>
<dbReference type="RefSeq" id="WP_307058301.1">
    <property type="nucleotide sequence ID" value="NZ_JAUSUH010000002.1"/>
</dbReference>
<dbReference type="PROSITE" id="PS50075">
    <property type="entry name" value="CARRIER"/>
    <property type="match status" value="2"/>
</dbReference>
<dbReference type="InterPro" id="IPR010071">
    <property type="entry name" value="AA_adenyl_dom"/>
</dbReference>
<dbReference type="Gene3D" id="3.30.559.30">
    <property type="entry name" value="Nonribosomal peptide synthetase, condensation domain"/>
    <property type="match status" value="3"/>
</dbReference>
<evidence type="ECO:0000256" key="3">
    <source>
        <dbReference type="ARBA" id="ARBA00022553"/>
    </source>
</evidence>
<dbReference type="InterPro" id="IPR000873">
    <property type="entry name" value="AMP-dep_synth/lig_dom"/>
</dbReference>
<dbReference type="Gene3D" id="3.30.559.10">
    <property type="entry name" value="Chloramphenicol acetyltransferase-like domain"/>
    <property type="match status" value="3"/>
</dbReference>
<evidence type="ECO:0000256" key="2">
    <source>
        <dbReference type="ARBA" id="ARBA00022450"/>
    </source>
</evidence>
<dbReference type="InterPro" id="IPR009081">
    <property type="entry name" value="PP-bd_ACP"/>
</dbReference>
<dbReference type="SMART" id="SM00823">
    <property type="entry name" value="PKS_PP"/>
    <property type="match status" value="2"/>
</dbReference>
<dbReference type="PANTHER" id="PTHR45527:SF1">
    <property type="entry name" value="FATTY ACID SYNTHASE"/>
    <property type="match status" value="1"/>
</dbReference>
<dbReference type="InterPro" id="IPR023213">
    <property type="entry name" value="CAT-like_dom_sf"/>
</dbReference>
<dbReference type="SUPFAM" id="SSF52777">
    <property type="entry name" value="CoA-dependent acyltransferases"/>
    <property type="match status" value="5"/>
</dbReference>
<name>A0ABU0DE52_9HYPH</name>
<dbReference type="InterPro" id="IPR001242">
    <property type="entry name" value="Condensation_dom"/>
</dbReference>
<comment type="caution">
    <text evidence="5">The sequence shown here is derived from an EMBL/GenBank/DDBJ whole genome shotgun (WGS) entry which is preliminary data.</text>
</comment>
<dbReference type="SUPFAM" id="SSF53474">
    <property type="entry name" value="alpha/beta-Hydrolases"/>
    <property type="match status" value="1"/>
</dbReference>
<dbReference type="InterPro" id="IPR006162">
    <property type="entry name" value="Ppantetheine_attach_site"/>
</dbReference>
<dbReference type="Pfam" id="PF00975">
    <property type="entry name" value="Thioesterase"/>
    <property type="match status" value="1"/>
</dbReference>
<dbReference type="Gene3D" id="3.40.50.1820">
    <property type="entry name" value="alpha/beta hydrolase"/>
    <property type="match status" value="1"/>
</dbReference>
<dbReference type="InterPro" id="IPR045851">
    <property type="entry name" value="AMP-bd_C_sf"/>
</dbReference>
<dbReference type="Gene3D" id="3.40.50.980">
    <property type="match status" value="2"/>
</dbReference>
<organism evidence="5 6">
    <name type="scientific">Ancylobacter vacuolatus</name>
    <dbReference type="NCBI Taxonomy" id="223389"/>
    <lineage>
        <taxon>Bacteria</taxon>
        <taxon>Pseudomonadati</taxon>
        <taxon>Pseudomonadota</taxon>
        <taxon>Alphaproteobacteria</taxon>
        <taxon>Hyphomicrobiales</taxon>
        <taxon>Xanthobacteraceae</taxon>
        <taxon>Ancylobacter</taxon>
    </lineage>
</organism>
<dbReference type="InterPro" id="IPR020802">
    <property type="entry name" value="TesA-like"/>
</dbReference>
<keyword evidence="6" id="KW-1185">Reference proteome</keyword>
<dbReference type="SUPFAM" id="SSF47336">
    <property type="entry name" value="ACP-like"/>
    <property type="match status" value="2"/>
</dbReference>
<evidence type="ECO:0000259" key="4">
    <source>
        <dbReference type="PROSITE" id="PS50075"/>
    </source>
</evidence>
<protein>
    <submittedName>
        <fullName evidence="5">Amino acid adenylation domain-containing protein</fullName>
    </submittedName>
</protein>
<dbReference type="InterPro" id="IPR025110">
    <property type="entry name" value="AMP-bd_C"/>
</dbReference>
<dbReference type="InterPro" id="IPR020806">
    <property type="entry name" value="PKS_PP-bd"/>
</dbReference>
<dbReference type="NCBIfam" id="TIGR01733">
    <property type="entry name" value="AA-adenyl-dom"/>
    <property type="match status" value="1"/>
</dbReference>
<dbReference type="Pfam" id="PF13193">
    <property type="entry name" value="AMP-binding_C"/>
    <property type="match status" value="1"/>
</dbReference>
<dbReference type="SUPFAM" id="SSF56801">
    <property type="entry name" value="Acetyl-CoA synthetase-like"/>
    <property type="match status" value="1"/>
</dbReference>
<dbReference type="Gene3D" id="3.30.300.30">
    <property type="match status" value="1"/>
</dbReference>
<dbReference type="CDD" id="cd12117">
    <property type="entry name" value="A_NRPS_Srf_like"/>
    <property type="match status" value="1"/>
</dbReference>
<dbReference type="Pfam" id="PF00501">
    <property type="entry name" value="AMP-binding"/>
    <property type="match status" value="1"/>
</dbReference>
<keyword evidence="2" id="KW-0596">Phosphopantetheine</keyword>
<dbReference type="SMART" id="SM00824">
    <property type="entry name" value="PKS_TE"/>
    <property type="match status" value="1"/>
</dbReference>
<dbReference type="PROSITE" id="PS00455">
    <property type="entry name" value="AMP_BINDING"/>
    <property type="match status" value="1"/>
</dbReference>